<dbReference type="EMBL" id="JAKIJS010000001">
    <property type="protein sequence ID" value="MCF6136745.1"/>
    <property type="molecule type" value="Genomic_DNA"/>
</dbReference>
<sequence length="229" mass="26864">MIKAVLFDLDGTLFNRTESLRHFIKEQYRRWDHQITNVNMDQYMSDFLKFDENGYVHKESVYLQLIQKYNLTDELKLTLYNDYQEKFHDHCVAMDGMDEMFAYLKNKDIQLGIITNGETVFQTKTIQALSLEDHFQTILISENEGIRKPSEAIFTKCLHQLKVSPKEAIYVGDHPENDIQAAARIGFTTIWIENGCYDEPSIADFKVKDLSHVPMILEQINRRNTVENE</sequence>
<dbReference type="SFLD" id="SFLDS00003">
    <property type="entry name" value="Haloacid_Dehalogenase"/>
    <property type="match status" value="1"/>
</dbReference>
<gene>
    <name evidence="5" type="ORF">L2716_03320</name>
</gene>
<dbReference type="InterPro" id="IPR023214">
    <property type="entry name" value="HAD_sf"/>
</dbReference>
<accession>A0ABS9GYS0</accession>
<dbReference type="SUPFAM" id="SSF56784">
    <property type="entry name" value="HAD-like"/>
    <property type="match status" value="1"/>
</dbReference>
<evidence type="ECO:0000256" key="4">
    <source>
        <dbReference type="ARBA" id="ARBA00022842"/>
    </source>
</evidence>
<dbReference type="SFLD" id="SFLDG01135">
    <property type="entry name" value="C1.5.6:_HAD__Beta-PGM__Phospha"/>
    <property type="match status" value="1"/>
</dbReference>
<keyword evidence="4" id="KW-0460">Magnesium</keyword>
<keyword evidence="6" id="KW-1185">Reference proteome</keyword>
<dbReference type="NCBIfam" id="TIGR01509">
    <property type="entry name" value="HAD-SF-IA-v3"/>
    <property type="match status" value="1"/>
</dbReference>
<dbReference type="PANTHER" id="PTHR46470">
    <property type="entry name" value="N-ACYLNEURAMINATE-9-PHOSPHATASE"/>
    <property type="match status" value="1"/>
</dbReference>
<dbReference type="RefSeq" id="WP_236331760.1">
    <property type="nucleotide sequence ID" value="NZ_JAKIJS010000001.1"/>
</dbReference>
<dbReference type="NCBIfam" id="TIGR01549">
    <property type="entry name" value="HAD-SF-IA-v1"/>
    <property type="match status" value="1"/>
</dbReference>
<dbReference type="Proteomes" id="UP001649381">
    <property type="component" value="Unassembled WGS sequence"/>
</dbReference>
<evidence type="ECO:0000256" key="3">
    <source>
        <dbReference type="ARBA" id="ARBA00022801"/>
    </source>
</evidence>
<dbReference type="GO" id="GO:0016787">
    <property type="term" value="F:hydrolase activity"/>
    <property type="evidence" value="ECO:0007669"/>
    <property type="project" value="UniProtKB-KW"/>
</dbReference>
<keyword evidence="2" id="KW-0479">Metal-binding</keyword>
<organism evidence="5 6">
    <name type="scientific">Pseudalkalibacillus berkeleyi</name>
    <dbReference type="NCBI Taxonomy" id="1069813"/>
    <lineage>
        <taxon>Bacteria</taxon>
        <taxon>Bacillati</taxon>
        <taxon>Bacillota</taxon>
        <taxon>Bacilli</taxon>
        <taxon>Bacillales</taxon>
        <taxon>Fictibacillaceae</taxon>
        <taxon>Pseudalkalibacillus</taxon>
    </lineage>
</organism>
<dbReference type="PANTHER" id="PTHR46470:SF2">
    <property type="entry name" value="GLYCERALDEHYDE 3-PHOSPHATE PHOSPHATASE"/>
    <property type="match status" value="1"/>
</dbReference>
<proteinExistence type="predicted"/>
<dbReference type="InterPro" id="IPR036412">
    <property type="entry name" value="HAD-like_sf"/>
</dbReference>
<dbReference type="InterPro" id="IPR006549">
    <property type="entry name" value="HAD-SF_hydro_IIIA"/>
</dbReference>
<protein>
    <submittedName>
        <fullName evidence="5">HAD family hydrolase</fullName>
    </submittedName>
</protein>
<comment type="cofactor">
    <cofactor evidence="1">
        <name>Mg(2+)</name>
        <dbReference type="ChEBI" id="CHEBI:18420"/>
    </cofactor>
</comment>
<name>A0ABS9GYS0_9BACL</name>
<evidence type="ECO:0000256" key="2">
    <source>
        <dbReference type="ARBA" id="ARBA00022723"/>
    </source>
</evidence>
<dbReference type="Gene3D" id="1.10.150.520">
    <property type="match status" value="1"/>
</dbReference>
<dbReference type="Pfam" id="PF13419">
    <property type="entry name" value="HAD_2"/>
    <property type="match status" value="1"/>
</dbReference>
<dbReference type="NCBIfam" id="TIGR01662">
    <property type="entry name" value="HAD-SF-IIIA"/>
    <property type="match status" value="1"/>
</dbReference>
<evidence type="ECO:0000313" key="6">
    <source>
        <dbReference type="Proteomes" id="UP001649381"/>
    </source>
</evidence>
<dbReference type="InterPro" id="IPR006439">
    <property type="entry name" value="HAD-SF_hydro_IA"/>
</dbReference>
<dbReference type="InterPro" id="IPR041492">
    <property type="entry name" value="HAD_2"/>
</dbReference>
<reference evidence="5 6" key="1">
    <citation type="submission" date="2022-01" db="EMBL/GenBank/DDBJ databases">
        <title>Alkalihalobacillus sp. EGI L200015, a novel bacterium isolated from a salt lake sediment.</title>
        <authorList>
            <person name="Gao L."/>
            <person name="Fang B.-Z."/>
            <person name="Li W.-J."/>
        </authorList>
    </citation>
    <scope>NUCLEOTIDE SEQUENCE [LARGE SCALE GENOMIC DNA]</scope>
    <source>
        <strain evidence="5 6">KCTC 12718</strain>
    </source>
</reference>
<keyword evidence="3 5" id="KW-0378">Hydrolase</keyword>
<dbReference type="SFLD" id="SFLDG01129">
    <property type="entry name" value="C1.5:_HAD__Beta-PGM__Phosphata"/>
    <property type="match status" value="1"/>
</dbReference>
<evidence type="ECO:0000313" key="5">
    <source>
        <dbReference type="EMBL" id="MCF6136745.1"/>
    </source>
</evidence>
<evidence type="ECO:0000256" key="1">
    <source>
        <dbReference type="ARBA" id="ARBA00001946"/>
    </source>
</evidence>
<dbReference type="Gene3D" id="3.40.50.1000">
    <property type="entry name" value="HAD superfamily/HAD-like"/>
    <property type="match status" value="1"/>
</dbReference>
<dbReference type="InterPro" id="IPR051400">
    <property type="entry name" value="HAD-like_hydrolase"/>
</dbReference>
<comment type="caution">
    <text evidence="5">The sequence shown here is derived from an EMBL/GenBank/DDBJ whole genome shotgun (WGS) entry which is preliminary data.</text>
</comment>